<dbReference type="EMBL" id="LCWV01000041">
    <property type="protein sequence ID" value="PWI64948.1"/>
    <property type="molecule type" value="Genomic_DNA"/>
</dbReference>
<organism evidence="11 12">
    <name type="scientific">Purpureocillium lilacinum</name>
    <name type="common">Paecilomyces lilacinus</name>
    <dbReference type="NCBI Taxonomy" id="33203"/>
    <lineage>
        <taxon>Eukaryota</taxon>
        <taxon>Fungi</taxon>
        <taxon>Dikarya</taxon>
        <taxon>Ascomycota</taxon>
        <taxon>Pezizomycotina</taxon>
        <taxon>Sordariomycetes</taxon>
        <taxon>Hypocreomycetidae</taxon>
        <taxon>Hypocreales</taxon>
        <taxon>Ophiocordycipitaceae</taxon>
        <taxon>Purpureocillium</taxon>
    </lineage>
</organism>
<dbReference type="PANTHER" id="PTHR32361:SF9">
    <property type="entry name" value="FERRIC REDUCTASE TRANSMEMBRANE COMPONENT 3-RELATED"/>
    <property type="match status" value="1"/>
</dbReference>
<dbReference type="Proteomes" id="UP000245956">
    <property type="component" value="Unassembled WGS sequence"/>
</dbReference>
<dbReference type="InterPro" id="IPR051410">
    <property type="entry name" value="Ferric/Cupric_Reductase"/>
</dbReference>
<proteinExistence type="predicted"/>
<dbReference type="InterPro" id="IPR013130">
    <property type="entry name" value="Fe3_Rdtase_TM_dom"/>
</dbReference>
<dbReference type="GO" id="GO:0006879">
    <property type="term" value="P:intracellular iron ion homeostasis"/>
    <property type="evidence" value="ECO:0007669"/>
    <property type="project" value="TreeGrafter"/>
</dbReference>
<comment type="subcellular location">
    <subcellularLocation>
        <location evidence="1">Membrane</location>
        <topology evidence="1">Multi-pass membrane protein</topology>
    </subcellularLocation>
</comment>
<keyword evidence="7 8" id="KW-0472">Membrane</keyword>
<keyword evidence="2" id="KW-0813">Transport</keyword>
<dbReference type="GO" id="GO:0000293">
    <property type="term" value="F:ferric-chelate reductase activity"/>
    <property type="evidence" value="ECO:0007669"/>
    <property type="project" value="UniProtKB-ARBA"/>
</dbReference>
<comment type="caution">
    <text evidence="11">The sequence shown here is derived from an EMBL/GenBank/DDBJ whole genome shotgun (WGS) entry which is preliminary data.</text>
</comment>
<name>A0A2U3DRR9_PURLI</name>
<evidence type="ECO:0000259" key="10">
    <source>
        <dbReference type="Pfam" id="PF08030"/>
    </source>
</evidence>
<evidence type="ECO:0000256" key="4">
    <source>
        <dbReference type="ARBA" id="ARBA00022989"/>
    </source>
</evidence>
<keyword evidence="5" id="KW-0560">Oxidoreductase</keyword>
<evidence type="ECO:0000256" key="7">
    <source>
        <dbReference type="ARBA" id="ARBA00023136"/>
    </source>
</evidence>
<keyword evidence="6" id="KW-0406">Ion transport</keyword>
<evidence type="ECO:0000256" key="2">
    <source>
        <dbReference type="ARBA" id="ARBA00022448"/>
    </source>
</evidence>
<accession>A0A2U3DRR9</accession>
<sequence length="598" mass="67589">MILSCYVLGNGLLFVRPEWDDGFRVIKVSPEETGRRAAVLAGLNLAPVVLGGRTCLLLDSFNISLQHYYFAHHWLARLAIVEMTGHAALHVQTDIVWTAQAVCGLTVMILLLLLAASSVVWIRRLHGVLFYYVHITLALCALLLLLFHVWLARPAGRSLEAKVPISVAAAIWTLAVLYRRVRVRRARANVTVIQSPSEIASPWQTECPAILDVSLFKTVSIHPGAYFYLFFERSGWRQYRGEPMMAYGWEAASDTTTWRWNSKQIKKLQFLVQNQEHLSAVLSRRDVAVTLDGPYGRDPLLHKFDTVVLVADGIGILAILPLVIHLAERSWYDQSVKMGTSGRGTPEHELLASMYRDRTRQVNVIWVMREAREFNWITERLDDLAKLDSNKSLVHIRIVTPDDGSSSEQTLTSRIPEGFAKHWTVRCSHRTIEDTLRKYMGHYLDTSPGDCAAVACGTAKFRDAVSCVLRRHPRPTAFMELEYQPRPPVPGDSGTKTARDLQTQGLGTRALFSRANKETVGTVHRREFVVHGATQRPVYETSLDSGPYSPAVWRAPPHRTADVHDGWREQSMRADVHPGVRWVTTRDICEEFEMQDVL</sequence>
<evidence type="ECO:0000256" key="8">
    <source>
        <dbReference type="SAM" id="Phobius"/>
    </source>
</evidence>
<reference evidence="11 12" key="1">
    <citation type="journal article" date="2016" name="Front. Microbiol.">
        <title>Genome and transcriptome sequences reveal the specific parasitism of the nematophagous Purpureocillium lilacinum 36-1.</title>
        <authorList>
            <person name="Xie J."/>
            <person name="Li S."/>
            <person name="Mo C."/>
            <person name="Xiao X."/>
            <person name="Peng D."/>
            <person name="Wang G."/>
            <person name="Xiao Y."/>
        </authorList>
    </citation>
    <scope>NUCLEOTIDE SEQUENCE [LARGE SCALE GENOMIC DNA]</scope>
    <source>
        <strain evidence="11 12">36-1</strain>
    </source>
</reference>
<dbReference type="SUPFAM" id="SSF52343">
    <property type="entry name" value="Ferredoxin reductase-like, C-terminal NADP-linked domain"/>
    <property type="match status" value="1"/>
</dbReference>
<dbReference type="PANTHER" id="PTHR32361">
    <property type="entry name" value="FERRIC/CUPRIC REDUCTASE TRANSMEMBRANE COMPONENT"/>
    <property type="match status" value="1"/>
</dbReference>
<dbReference type="GO" id="GO:0015677">
    <property type="term" value="P:copper ion import"/>
    <property type="evidence" value="ECO:0007669"/>
    <property type="project" value="TreeGrafter"/>
</dbReference>
<dbReference type="InterPro" id="IPR013121">
    <property type="entry name" value="Fe_red_NAD-bd_6"/>
</dbReference>
<evidence type="ECO:0000256" key="3">
    <source>
        <dbReference type="ARBA" id="ARBA00022692"/>
    </source>
</evidence>
<evidence type="ECO:0000256" key="6">
    <source>
        <dbReference type="ARBA" id="ARBA00023065"/>
    </source>
</evidence>
<dbReference type="Gene3D" id="3.40.50.80">
    <property type="entry name" value="Nucleotide-binding domain of ferredoxin-NADP reductase (FNR) module"/>
    <property type="match status" value="1"/>
</dbReference>
<feature type="transmembrane region" description="Helical" evidence="8">
    <location>
        <begin position="163"/>
        <end position="181"/>
    </location>
</feature>
<evidence type="ECO:0000313" key="11">
    <source>
        <dbReference type="EMBL" id="PWI64948.1"/>
    </source>
</evidence>
<dbReference type="GO" id="GO:0005886">
    <property type="term" value="C:plasma membrane"/>
    <property type="evidence" value="ECO:0007669"/>
    <property type="project" value="TreeGrafter"/>
</dbReference>
<feature type="domain" description="Ferric reductase NAD binding" evidence="10">
    <location>
        <begin position="304"/>
        <end position="403"/>
    </location>
</feature>
<evidence type="ECO:0000256" key="1">
    <source>
        <dbReference type="ARBA" id="ARBA00004141"/>
    </source>
</evidence>
<gene>
    <name evidence="11" type="ORF">PCL_08399</name>
</gene>
<dbReference type="InterPro" id="IPR039261">
    <property type="entry name" value="FNR_nucleotide-bd"/>
</dbReference>
<feature type="transmembrane region" description="Helical" evidence="8">
    <location>
        <begin position="129"/>
        <end position="151"/>
    </location>
</feature>
<evidence type="ECO:0000259" key="9">
    <source>
        <dbReference type="Pfam" id="PF01794"/>
    </source>
</evidence>
<protein>
    <submittedName>
        <fullName evidence="11">Uncharacterized protein</fullName>
    </submittedName>
</protein>
<feature type="domain" description="Ferric oxidoreductase" evidence="9">
    <location>
        <begin position="42"/>
        <end position="144"/>
    </location>
</feature>
<feature type="transmembrane region" description="Helical" evidence="8">
    <location>
        <begin position="95"/>
        <end position="122"/>
    </location>
</feature>
<keyword evidence="3 8" id="KW-0812">Transmembrane</keyword>
<evidence type="ECO:0000256" key="5">
    <source>
        <dbReference type="ARBA" id="ARBA00023002"/>
    </source>
</evidence>
<dbReference type="GO" id="GO:0006826">
    <property type="term" value="P:iron ion transport"/>
    <property type="evidence" value="ECO:0007669"/>
    <property type="project" value="TreeGrafter"/>
</dbReference>
<dbReference type="Pfam" id="PF01794">
    <property type="entry name" value="Ferric_reduct"/>
    <property type="match status" value="1"/>
</dbReference>
<dbReference type="Pfam" id="PF08030">
    <property type="entry name" value="NAD_binding_6"/>
    <property type="match status" value="1"/>
</dbReference>
<dbReference type="AlphaFoldDB" id="A0A2U3DRR9"/>
<feature type="transmembrane region" description="Helical" evidence="8">
    <location>
        <begin position="307"/>
        <end position="327"/>
    </location>
</feature>
<keyword evidence="4 8" id="KW-1133">Transmembrane helix</keyword>
<evidence type="ECO:0000313" key="12">
    <source>
        <dbReference type="Proteomes" id="UP000245956"/>
    </source>
</evidence>